<accession>A0A1F4S3I7</accession>
<dbReference type="InterPro" id="IPR041698">
    <property type="entry name" value="Methyltransf_25"/>
</dbReference>
<dbReference type="SUPFAM" id="SSF53335">
    <property type="entry name" value="S-adenosyl-L-methionine-dependent methyltransferases"/>
    <property type="match status" value="1"/>
</dbReference>
<dbReference type="Pfam" id="PF13649">
    <property type="entry name" value="Methyltransf_25"/>
    <property type="match status" value="1"/>
</dbReference>
<dbReference type="Proteomes" id="UP000177905">
    <property type="component" value="Unassembled WGS sequence"/>
</dbReference>
<dbReference type="EMBL" id="MEUA01000027">
    <property type="protein sequence ID" value="OGC14996.1"/>
    <property type="molecule type" value="Genomic_DNA"/>
</dbReference>
<evidence type="ECO:0000313" key="3">
    <source>
        <dbReference type="EMBL" id="OGC14996.1"/>
    </source>
</evidence>
<feature type="domain" description="Methyltransferase" evidence="2">
    <location>
        <begin position="44"/>
        <end position="135"/>
    </location>
</feature>
<protein>
    <recommendedName>
        <fullName evidence="2">Methyltransferase domain-containing protein</fullName>
    </recommendedName>
</protein>
<gene>
    <name evidence="3" type="ORF">A2290_01565</name>
</gene>
<keyword evidence="1" id="KW-0808">Transferase</keyword>
<dbReference type="PANTHER" id="PTHR43861">
    <property type="entry name" value="TRANS-ACONITATE 2-METHYLTRANSFERASE-RELATED"/>
    <property type="match status" value="1"/>
</dbReference>
<organism evidence="3 4">
    <name type="scientific">candidate division WOR-1 bacterium RIFOXYB2_FULL_36_35</name>
    <dbReference type="NCBI Taxonomy" id="1802578"/>
    <lineage>
        <taxon>Bacteria</taxon>
        <taxon>Bacillati</taxon>
        <taxon>Saganbacteria</taxon>
    </lineage>
</organism>
<evidence type="ECO:0000259" key="2">
    <source>
        <dbReference type="Pfam" id="PF13649"/>
    </source>
</evidence>
<comment type="caution">
    <text evidence="3">The sequence shown here is derived from an EMBL/GenBank/DDBJ whole genome shotgun (WGS) entry which is preliminary data.</text>
</comment>
<dbReference type="CDD" id="cd02440">
    <property type="entry name" value="AdoMet_MTases"/>
    <property type="match status" value="1"/>
</dbReference>
<proteinExistence type="predicted"/>
<evidence type="ECO:0000313" key="4">
    <source>
        <dbReference type="Proteomes" id="UP000177905"/>
    </source>
</evidence>
<dbReference type="GO" id="GO:0016740">
    <property type="term" value="F:transferase activity"/>
    <property type="evidence" value="ECO:0007669"/>
    <property type="project" value="UniProtKB-KW"/>
</dbReference>
<evidence type="ECO:0000256" key="1">
    <source>
        <dbReference type="ARBA" id="ARBA00022679"/>
    </source>
</evidence>
<dbReference type="InterPro" id="IPR029063">
    <property type="entry name" value="SAM-dependent_MTases_sf"/>
</dbReference>
<dbReference type="AlphaFoldDB" id="A0A1F4S3I7"/>
<name>A0A1F4S3I7_UNCSA</name>
<dbReference type="Gene3D" id="3.40.50.150">
    <property type="entry name" value="Vaccinia Virus protein VP39"/>
    <property type="match status" value="1"/>
</dbReference>
<sequence>MDKDKIRDNFSKSALTYDQCADVQLEMMEMLLKKIFCRDDYKHILDIGCGTGRLASILSSRFPSAKIVGIDIAPGMIEIASSRIKNENVSFYVEDGESLSFKNKQFDLVVANASFQWMDYKKVFSKIPSFLKKDGAFFFTTFGPATFNNIRRVGLSVNKFPSKIELERCLNKYFNKVKLEEKIIVKEYRDVFSFFSYLKNIGGQNPLEVRNKGLLTKRRLLSRFGEEEGTFKVEWDIYFVETHTLPPD</sequence>
<reference evidence="3 4" key="1">
    <citation type="journal article" date="2016" name="Nat. Commun.">
        <title>Thousands of microbial genomes shed light on interconnected biogeochemical processes in an aquifer system.</title>
        <authorList>
            <person name="Anantharaman K."/>
            <person name="Brown C.T."/>
            <person name="Hug L.A."/>
            <person name="Sharon I."/>
            <person name="Castelle C.J."/>
            <person name="Probst A.J."/>
            <person name="Thomas B.C."/>
            <person name="Singh A."/>
            <person name="Wilkins M.J."/>
            <person name="Karaoz U."/>
            <person name="Brodie E.L."/>
            <person name="Williams K.H."/>
            <person name="Hubbard S.S."/>
            <person name="Banfield J.F."/>
        </authorList>
    </citation>
    <scope>NUCLEOTIDE SEQUENCE [LARGE SCALE GENOMIC DNA]</scope>
</reference>